<feature type="domain" description="DEAD-box RNA helicase Q" evidence="10">
    <location>
        <begin position="101"/>
        <end position="129"/>
    </location>
</feature>
<evidence type="ECO:0000256" key="6">
    <source>
        <dbReference type="PROSITE-ProRule" id="PRU00552"/>
    </source>
</evidence>
<dbReference type="InterPro" id="IPR014014">
    <property type="entry name" value="RNA_helicase_DEAD_Q_motif"/>
</dbReference>
<dbReference type="EMBL" id="CAJNOK010001037">
    <property type="protein sequence ID" value="CAF0789687.1"/>
    <property type="molecule type" value="Genomic_DNA"/>
</dbReference>
<dbReference type="EMBL" id="CAJOBA010001037">
    <property type="protein sequence ID" value="CAF3572148.1"/>
    <property type="molecule type" value="Genomic_DNA"/>
</dbReference>
<organism evidence="12 15">
    <name type="scientific">Didymodactylos carnosus</name>
    <dbReference type="NCBI Taxonomy" id="1234261"/>
    <lineage>
        <taxon>Eukaryota</taxon>
        <taxon>Metazoa</taxon>
        <taxon>Spiralia</taxon>
        <taxon>Gnathifera</taxon>
        <taxon>Rotifera</taxon>
        <taxon>Eurotatoria</taxon>
        <taxon>Bdelloidea</taxon>
        <taxon>Philodinida</taxon>
        <taxon>Philodinidae</taxon>
        <taxon>Didymodactylos</taxon>
    </lineage>
</organism>
<evidence type="ECO:0000259" key="8">
    <source>
        <dbReference type="PROSITE" id="PS51192"/>
    </source>
</evidence>
<dbReference type="Pfam" id="PF00271">
    <property type="entry name" value="Helicase_C"/>
    <property type="match status" value="1"/>
</dbReference>
<evidence type="ECO:0000256" key="3">
    <source>
        <dbReference type="ARBA" id="ARBA00022801"/>
    </source>
</evidence>
<feature type="compositionally biased region" description="Basic and acidic residues" evidence="7">
    <location>
        <begin position="19"/>
        <end position="41"/>
    </location>
</feature>
<evidence type="ECO:0000256" key="4">
    <source>
        <dbReference type="ARBA" id="ARBA00022806"/>
    </source>
</evidence>
<keyword evidence="3" id="KW-0378">Hydrolase</keyword>
<feature type="domain" description="Helicase C-terminal" evidence="9">
    <location>
        <begin position="326"/>
        <end position="489"/>
    </location>
</feature>
<feature type="compositionally biased region" description="Polar residues" evidence="7">
    <location>
        <begin position="723"/>
        <end position="737"/>
    </location>
</feature>
<dbReference type="SMART" id="SM00490">
    <property type="entry name" value="HELICc"/>
    <property type="match status" value="1"/>
</dbReference>
<evidence type="ECO:0000256" key="2">
    <source>
        <dbReference type="ARBA" id="ARBA00022741"/>
    </source>
</evidence>
<dbReference type="PROSITE" id="PS51195">
    <property type="entry name" value="Q_MOTIF"/>
    <property type="match status" value="1"/>
</dbReference>
<feature type="region of interest" description="Disordered" evidence="7">
    <location>
        <begin position="959"/>
        <end position="979"/>
    </location>
</feature>
<dbReference type="Gene3D" id="3.40.50.300">
    <property type="entry name" value="P-loop containing nucleotide triphosphate hydrolases"/>
    <property type="match status" value="2"/>
</dbReference>
<evidence type="ECO:0000313" key="14">
    <source>
        <dbReference type="EMBL" id="CAF3633925.1"/>
    </source>
</evidence>
<feature type="compositionally biased region" description="Low complexity" evidence="7">
    <location>
        <begin position="738"/>
        <end position="761"/>
    </location>
</feature>
<feature type="region of interest" description="Disordered" evidence="7">
    <location>
        <begin position="853"/>
        <end position="891"/>
    </location>
</feature>
<feature type="region of interest" description="Disordered" evidence="7">
    <location>
        <begin position="628"/>
        <end position="762"/>
    </location>
</feature>
<dbReference type="SUPFAM" id="SSF52540">
    <property type="entry name" value="P-loop containing nucleoside triphosphate hydrolases"/>
    <property type="match status" value="1"/>
</dbReference>
<dbReference type="InterPro" id="IPR014001">
    <property type="entry name" value="Helicase_ATP-bd"/>
</dbReference>
<feature type="compositionally biased region" description="Polar residues" evidence="7">
    <location>
        <begin position="507"/>
        <end position="529"/>
    </location>
</feature>
<proteinExistence type="predicted"/>
<dbReference type="PANTHER" id="PTHR47958">
    <property type="entry name" value="ATP-DEPENDENT RNA HELICASE DBP3"/>
    <property type="match status" value="1"/>
</dbReference>
<dbReference type="EC" id="3.6.4.13" evidence="1"/>
<evidence type="ECO:0000256" key="1">
    <source>
        <dbReference type="ARBA" id="ARBA00012552"/>
    </source>
</evidence>
<comment type="caution">
    <text evidence="12">The sequence shown here is derived from an EMBL/GenBank/DDBJ whole genome shotgun (WGS) entry which is preliminary data.</text>
</comment>
<dbReference type="PROSITE" id="PS00039">
    <property type="entry name" value="DEAD_ATP_HELICASE"/>
    <property type="match status" value="1"/>
</dbReference>
<evidence type="ECO:0000313" key="11">
    <source>
        <dbReference type="EMBL" id="CAF0789687.1"/>
    </source>
</evidence>
<dbReference type="GO" id="GO:0016787">
    <property type="term" value="F:hydrolase activity"/>
    <property type="evidence" value="ECO:0007669"/>
    <property type="project" value="UniProtKB-KW"/>
</dbReference>
<dbReference type="EMBL" id="CAJOBC010000865">
    <property type="protein sequence ID" value="CAF3633925.1"/>
    <property type="molecule type" value="Genomic_DNA"/>
</dbReference>
<feature type="domain" description="Helicase ATP-binding" evidence="8">
    <location>
        <begin position="132"/>
        <end position="313"/>
    </location>
</feature>
<feature type="compositionally biased region" description="Low complexity" evidence="7">
    <location>
        <begin position="966"/>
        <end position="979"/>
    </location>
</feature>
<feature type="short sequence motif" description="Q motif" evidence="6">
    <location>
        <begin position="101"/>
        <end position="129"/>
    </location>
</feature>
<keyword evidence="15" id="KW-1185">Reference proteome</keyword>
<sequence length="996" mass="112191">MKVMSLDVKPATNNSLAYDENHSDAAVKENSSESTNDKDAVNDTTNDVQPSMLQKQTSINKEQQNNNDNSNSTKEPLDEIAQYYHDYNIRVENGDNIKPCFEFSDTNFPEEILKVFEENEYELPTPIQSVAWPVLQQGRDIVGIASTGSGKTLGFIIPMLLHVRKQPPLQPDDGPLAIVLAPTRELVQQIHQVSKSYFDLFNIKSSCIIGGDEREKQISEIGEGREVYICTPGRLLDFLENRITTLYRVTYIVLDEADKMFDLGFEPQVRQILNDFKSTNGDGQTRQMCMFSATWPKTIKGLAEDYLKDYVHVTIGCLTEYSVNLNIQQIVQICNEQQKRQQLFNTLRDISQEEEHKCIIFVRTREKVNRLNKELEQQGYKALLLHGSKSQQVRNEVFKEFRETQNALLLATDVASRGLDVDDVRFVINYDYPNTDDVYIHRIGRTGRSNNFGTAFTFFQREDGKHACALIKMLDEAGQTVHPVLLQIGRQNGYNQWVQNVKVPQYQPHSRMNDSTDYNQDQYDNNSFSNRRRSGPPPSLMELFPNGNGQGGPNRYPRNNQNVNSTATDEHSQMSASQTPAVLPPALMSIDFSNFDPSVIKPLVDEQTPTLITNTNSMSNLTNELDRMASSNYNDGPNNNMGGSGGGFNNDRGGRGSFSRSNRGNDERNRGGRGGGQKRGGGRPERQTSSSDWNNQQDQTRKRRWDGGQQNQQQSPQNQNNQITNYQMAQNSQWPKDTNSQQQSQSNNQWSQQQQTQQTTQENPGLVYARASQEYAQQYQQYTTALNQAMVAQQQGQPISSQQQQYLINFQQQLQTKQQSLQQLQLAAAQHAALANTVANPYQNQSYPYAQMANAWQQQQQQQQQTPSAVPPPLPPSDSKQSTTSTSAVTNPYDTSAWMQQWLQAGYGPEQIQQYQQWYASQMQQQNPAAAAQQQQTTGKVEPSLQSYGIVAPSTNYMTSTGATPSTQGYSQTGGQTGTSYSQQAAAFAAYNGRTT</sequence>
<feature type="compositionally biased region" description="Low complexity" evidence="7">
    <location>
        <begin position="857"/>
        <end position="868"/>
    </location>
</feature>
<dbReference type="GO" id="GO:0005524">
    <property type="term" value="F:ATP binding"/>
    <property type="evidence" value="ECO:0007669"/>
    <property type="project" value="UniProtKB-KW"/>
</dbReference>
<dbReference type="AlphaFoldDB" id="A0A813VTM9"/>
<feature type="region of interest" description="Disordered" evidence="7">
    <location>
        <begin position="1"/>
        <end position="48"/>
    </location>
</feature>
<dbReference type="GO" id="GO:0003724">
    <property type="term" value="F:RNA helicase activity"/>
    <property type="evidence" value="ECO:0007669"/>
    <property type="project" value="UniProtKB-EC"/>
</dbReference>
<dbReference type="EMBL" id="CAJNOQ010000865">
    <property type="protein sequence ID" value="CAF0846274.1"/>
    <property type="molecule type" value="Genomic_DNA"/>
</dbReference>
<keyword evidence="4" id="KW-0347">Helicase</keyword>
<keyword evidence="2" id="KW-0547">Nucleotide-binding</keyword>
<evidence type="ECO:0000256" key="7">
    <source>
        <dbReference type="SAM" id="MobiDB-lite"/>
    </source>
</evidence>
<keyword evidence="5" id="KW-0067">ATP-binding</keyword>
<reference evidence="12" key="1">
    <citation type="submission" date="2021-02" db="EMBL/GenBank/DDBJ databases">
        <authorList>
            <person name="Nowell W R."/>
        </authorList>
    </citation>
    <scope>NUCLEOTIDE SEQUENCE</scope>
</reference>
<dbReference type="Pfam" id="PF00270">
    <property type="entry name" value="DEAD"/>
    <property type="match status" value="1"/>
</dbReference>
<evidence type="ECO:0000313" key="15">
    <source>
        <dbReference type="Proteomes" id="UP000663829"/>
    </source>
</evidence>
<dbReference type="InterPro" id="IPR011545">
    <property type="entry name" value="DEAD/DEAH_box_helicase_dom"/>
</dbReference>
<dbReference type="PROSITE" id="PS51194">
    <property type="entry name" value="HELICASE_CTER"/>
    <property type="match status" value="1"/>
</dbReference>
<dbReference type="PROSITE" id="PS51192">
    <property type="entry name" value="HELICASE_ATP_BIND_1"/>
    <property type="match status" value="1"/>
</dbReference>
<feature type="compositionally biased region" description="Low complexity" evidence="7">
    <location>
        <begin position="709"/>
        <end position="722"/>
    </location>
</feature>
<evidence type="ECO:0000259" key="10">
    <source>
        <dbReference type="PROSITE" id="PS51195"/>
    </source>
</evidence>
<dbReference type="Proteomes" id="UP000682733">
    <property type="component" value="Unassembled WGS sequence"/>
</dbReference>
<feature type="compositionally biased region" description="Polar residues" evidence="7">
    <location>
        <begin position="687"/>
        <end position="698"/>
    </location>
</feature>
<feature type="region of interest" description="Disordered" evidence="7">
    <location>
        <begin position="507"/>
        <end position="579"/>
    </location>
</feature>
<name>A0A813VTM9_9BILA</name>
<dbReference type="OrthoDB" id="10037317at2759"/>
<evidence type="ECO:0000313" key="12">
    <source>
        <dbReference type="EMBL" id="CAF0846274.1"/>
    </source>
</evidence>
<gene>
    <name evidence="12" type="ORF">GPM918_LOCUS5833</name>
    <name evidence="11" type="ORF">OVA965_LOCUS4066</name>
    <name evidence="14" type="ORF">SRO942_LOCUS5833</name>
    <name evidence="13" type="ORF">TMI583_LOCUS4064</name>
</gene>
<dbReference type="InterPro" id="IPR001650">
    <property type="entry name" value="Helicase_C-like"/>
</dbReference>
<dbReference type="Proteomes" id="UP000677228">
    <property type="component" value="Unassembled WGS sequence"/>
</dbReference>
<protein>
    <recommendedName>
        <fullName evidence="1">RNA helicase</fullName>
        <ecNumber evidence="1">3.6.4.13</ecNumber>
    </recommendedName>
</protein>
<dbReference type="GO" id="GO:0003676">
    <property type="term" value="F:nucleic acid binding"/>
    <property type="evidence" value="ECO:0007669"/>
    <property type="project" value="InterPro"/>
</dbReference>
<dbReference type="CDD" id="cd18787">
    <property type="entry name" value="SF2_C_DEAD"/>
    <property type="match status" value="1"/>
</dbReference>
<dbReference type="Proteomes" id="UP000663829">
    <property type="component" value="Unassembled WGS sequence"/>
</dbReference>
<evidence type="ECO:0000256" key="5">
    <source>
        <dbReference type="ARBA" id="ARBA00022840"/>
    </source>
</evidence>
<dbReference type="Proteomes" id="UP000681722">
    <property type="component" value="Unassembled WGS sequence"/>
</dbReference>
<dbReference type="SMART" id="SM00487">
    <property type="entry name" value="DEXDc"/>
    <property type="match status" value="1"/>
</dbReference>
<accession>A0A813VTM9</accession>
<feature type="compositionally biased region" description="Polar residues" evidence="7">
    <location>
        <begin position="557"/>
        <end position="579"/>
    </location>
</feature>
<dbReference type="InterPro" id="IPR000629">
    <property type="entry name" value="RNA-helicase_DEAD-box_CS"/>
</dbReference>
<evidence type="ECO:0000313" key="13">
    <source>
        <dbReference type="EMBL" id="CAF3572148.1"/>
    </source>
</evidence>
<evidence type="ECO:0000259" key="9">
    <source>
        <dbReference type="PROSITE" id="PS51194"/>
    </source>
</evidence>
<dbReference type="InterPro" id="IPR027417">
    <property type="entry name" value="P-loop_NTPase"/>
</dbReference>